<proteinExistence type="predicted"/>
<dbReference type="WBParaSite" id="ES5_v2.g14392.t1">
    <property type="protein sequence ID" value="ES5_v2.g14392.t1"/>
    <property type="gene ID" value="ES5_v2.g14392"/>
</dbReference>
<accession>A0AC34FBB8</accession>
<sequence length="237" mass="26921">MKVKRAKHSRRVMSFYKFKFGFQTPFNVLIDGTFCQAALKNQINIQEQVAKYLIEPSVLVTTKCVLKELEKIGKEVYGAFFICNQFKVAKCPHTPVRSAAECLSHLARRSKKCENPKYIIATQDDALLEQCRKIGGIPLMSIRYKTLILEPPSEKSVQETDQAAEEIEKVQAMKKEILGEPEEPKKKKKKGPKGPNPLSMKKKQKAVVGARKKGTDEKKKVRRKKKKNNSGESLNVE</sequence>
<organism evidence="1 2">
    <name type="scientific">Panagrolaimus sp. ES5</name>
    <dbReference type="NCBI Taxonomy" id="591445"/>
    <lineage>
        <taxon>Eukaryota</taxon>
        <taxon>Metazoa</taxon>
        <taxon>Ecdysozoa</taxon>
        <taxon>Nematoda</taxon>
        <taxon>Chromadorea</taxon>
        <taxon>Rhabditida</taxon>
        <taxon>Tylenchina</taxon>
        <taxon>Panagrolaimomorpha</taxon>
        <taxon>Panagrolaimoidea</taxon>
        <taxon>Panagrolaimidae</taxon>
        <taxon>Panagrolaimus</taxon>
    </lineage>
</organism>
<dbReference type="Proteomes" id="UP000887579">
    <property type="component" value="Unplaced"/>
</dbReference>
<evidence type="ECO:0000313" key="2">
    <source>
        <dbReference type="WBParaSite" id="ES5_v2.g14392.t1"/>
    </source>
</evidence>
<reference evidence="2" key="1">
    <citation type="submission" date="2022-11" db="UniProtKB">
        <authorList>
            <consortium name="WormBaseParasite"/>
        </authorList>
    </citation>
    <scope>IDENTIFICATION</scope>
</reference>
<name>A0AC34FBB8_9BILA</name>
<protein>
    <submittedName>
        <fullName evidence="2">rRNA-processing protein UTP23</fullName>
    </submittedName>
</protein>
<evidence type="ECO:0000313" key="1">
    <source>
        <dbReference type="Proteomes" id="UP000887579"/>
    </source>
</evidence>